<dbReference type="GO" id="GO:0005737">
    <property type="term" value="C:cytoplasm"/>
    <property type="evidence" value="ECO:0007669"/>
    <property type="project" value="TreeGrafter"/>
</dbReference>
<evidence type="ECO:0000256" key="1">
    <source>
        <dbReference type="ARBA" id="ARBA00005896"/>
    </source>
</evidence>
<feature type="domain" description="TauD/TfdA-like" evidence="7">
    <location>
        <begin position="82"/>
        <end position="345"/>
    </location>
</feature>
<dbReference type="OrthoDB" id="10257314at2759"/>
<dbReference type="InterPro" id="IPR003819">
    <property type="entry name" value="TauD/TfdA-like"/>
</dbReference>
<dbReference type="Gene3D" id="3.60.130.10">
    <property type="entry name" value="Clavaminate synthase-like"/>
    <property type="match status" value="1"/>
</dbReference>
<dbReference type="PANTHER" id="PTHR30468:SF31">
    <property type="entry name" value="ALPHA-KETOGLUTARATE-DEPENDENT SULFONATE DIOXYGENASE-RELATED"/>
    <property type="match status" value="1"/>
</dbReference>
<keyword evidence="5" id="KW-0408">Iron</keyword>
<evidence type="ECO:0000256" key="5">
    <source>
        <dbReference type="ARBA" id="ARBA00023004"/>
    </source>
</evidence>
<dbReference type="InterPro" id="IPR051323">
    <property type="entry name" value="AtsK-like"/>
</dbReference>
<accession>R7RWQ7</accession>
<dbReference type="Pfam" id="PF02668">
    <property type="entry name" value="TauD"/>
    <property type="match status" value="1"/>
</dbReference>
<organism evidence="8 9">
    <name type="scientific">Stereum hirsutum (strain FP-91666)</name>
    <name type="common">White-rot fungus</name>
    <dbReference type="NCBI Taxonomy" id="721885"/>
    <lineage>
        <taxon>Eukaryota</taxon>
        <taxon>Fungi</taxon>
        <taxon>Dikarya</taxon>
        <taxon>Basidiomycota</taxon>
        <taxon>Agaricomycotina</taxon>
        <taxon>Agaricomycetes</taxon>
        <taxon>Russulales</taxon>
        <taxon>Stereaceae</taxon>
        <taxon>Stereum</taxon>
    </lineage>
</organism>
<dbReference type="SUPFAM" id="SSF51197">
    <property type="entry name" value="Clavaminate synthase-like"/>
    <property type="match status" value="1"/>
</dbReference>
<feature type="region of interest" description="Disordered" evidence="6">
    <location>
        <begin position="1"/>
        <end position="38"/>
    </location>
</feature>
<evidence type="ECO:0000256" key="6">
    <source>
        <dbReference type="SAM" id="MobiDB-lite"/>
    </source>
</evidence>
<evidence type="ECO:0000313" key="8">
    <source>
        <dbReference type="EMBL" id="EIM79223.1"/>
    </source>
</evidence>
<protein>
    <submittedName>
        <fullName evidence="8">Alpha-ketoglutarate-dependent sulfonate dioxygenase</fullName>
    </submittedName>
</protein>
<evidence type="ECO:0000256" key="4">
    <source>
        <dbReference type="ARBA" id="ARBA00023002"/>
    </source>
</evidence>
<dbReference type="AlphaFoldDB" id="R7RWQ7"/>
<evidence type="ECO:0000256" key="2">
    <source>
        <dbReference type="ARBA" id="ARBA00022723"/>
    </source>
</evidence>
<dbReference type="GO" id="GO:0046872">
    <property type="term" value="F:metal ion binding"/>
    <property type="evidence" value="ECO:0007669"/>
    <property type="project" value="UniProtKB-KW"/>
</dbReference>
<dbReference type="FunFam" id="3.60.130.10:FF:000003">
    <property type="entry name" value="Alpha-ketoglutarate-dependent taurine dioxygenase"/>
    <property type="match status" value="1"/>
</dbReference>
<dbReference type="InterPro" id="IPR042098">
    <property type="entry name" value="TauD-like_sf"/>
</dbReference>
<proteinExistence type="inferred from homology"/>
<reference evidence="9" key="1">
    <citation type="journal article" date="2012" name="Science">
        <title>The Paleozoic origin of enzymatic lignin decomposition reconstructed from 31 fungal genomes.</title>
        <authorList>
            <person name="Floudas D."/>
            <person name="Binder M."/>
            <person name="Riley R."/>
            <person name="Barry K."/>
            <person name="Blanchette R.A."/>
            <person name="Henrissat B."/>
            <person name="Martinez A.T."/>
            <person name="Otillar R."/>
            <person name="Spatafora J.W."/>
            <person name="Yadav J.S."/>
            <person name="Aerts A."/>
            <person name="Benoit I."/>
            <person name="Boyd A."/>
            <person name="Carlson A."/>
            <person name="Copeland A."/>
            <person name="Coutinho P.M."/>
            <person name="de Vries R.P."/>
            <person name="Ferreira P."/>
            <person name="Findley K."/>
            <person name="Foster B."/>
            <person name="Gaskell J."/>
            <person name="Glotzer D."/>
            <person name="Gorecki P."/>
            <person name="Heitman J."/>
            <person name="Hesse C."/>
            <person name="Hori C."/>
            <person name="Igarashi K."/>
            <person name="Jurgens J.A."/>
            <person name="Kallen N."/>
            <person name="Kersten P."/>
            <person name="Kohler A."/>
            <person name="Kuees U."/>
            <person name="Kumar T.K.A."/>
            <person name="Kuo A."/>
            <person name="LaButti K."/>
            <person name="Larrondo L.F."/>
            <person name="Lindquist E."/>
            <person name="Ling A."/>
            <person name="Lombard V."/>
            <person name="Lucas S."/>
            <person name="Lundell T."/>
            <person name="Martin R."/>
            <person name="McLaughlin D.J."/>
            <person name="Morgenstern I."/>
            <person name="Morin E."/>
            <person name="Murat C."/>
            <person name="Nagy L.G."/>
            <person name="Nolan M."/>
            <person name="Ohm R.A."/>
            <person name="Patyshakuliyeva A."/>
            <person name="Rokas A."/>
            <person name="Ruiz-Duenas F.J."/>
            <person name="Sabat G."/>
            <person name="Salamov A."/>
            <person name="Samejima M."/>
            <person name="Schmutz J."/>
            <person name="Slot J.C."/>
            <person name="St John F."/>
            <person name="Stenlid J."/>
            <person name="Sun H."/>
            <person name="Sun S."/>
            <person name="Syed K."/>
            <person name="Tsang A."/>
            <person name="Wiebenga A."/>
            <person name="Young D."/>
            <person name="Pisabarro A."/>
            <person name="Eastwood D.C."/>
            <person name="Martin F."/>
            <person name="Cullen D."/>
            <person name="Grigoriev I.V."/>
            <person name="Hibbett D.S."/>
        </authorList>
    </citation>
    <scope>NUCLEOTIDE SEQUENCE [LARGE SCALE GENOMIC DNA]</scope>
    <source>
        <strain evidence="9">FP-91666</strain>
    </source>
</reference>
<keyword evidence="3 8" id="KW-0223">Dioxygenase</keyword>
<keyword evidence="2" id="KW-0479">Metal-binding</keyword>
<dbReference type="OMA" id="AWDNRII"/>
<name>R7RWQ7_STEHR</name>
<dbReference type="RefSeq" id="XP_007311676.1">
    <property type="nucleotide sequence ID" value="XM_007311614.1"/>
</dbReference>
<dbReference type="KEGG" id="shs:STEHIDRAFT_163882"/>
<evidence type="ECO:0000259" key="7">
    <source>
        <dbReference type="Pfam" id="PF02668"/>
    </source>
</evidence>
<evidence type="ECO:0000256" key="3">
    <source>
        <dbReference type="ARBA" id="ARBA00022964"/>
    </source>
</evidence>
<dbReference type="eggNOG" id="ENOG502QT05">
    <property type="taxonomic scope" value="Eukaryota"/>
</dbReference>
<comment type="similarity">
    <text evidence="1">Belongs to the TfdA dioxygenase family.</text>
</comment>
<sequence>MAPVATELAETQTRFPSKPEHPYYQLPVEDDPQDPYPYKQYRPRYPDLKWPKIEPFDIEDRGLRADLAKKNLFSAASKVITLNPTIGTEVHGVDLRTLTDAQKDELALLVAERGVVFFRNQDLNIREQLELARYYGPLHKHPTSGVPREEGLEEVHVVYSENNRRVRDPSQFSKLQLWHSDVSYERQPPSTTSLKVITGPEYGGDTLWSSGYALYSSFSRGFQVYLEGLSALHSAVAQADGARASGLPVRREPVETIHPVVRVHPVTGWKSIYVNPGFTRRIVGVPKAESDTILQFLFEQIAHNVDFHARIKWGHNDIAFWDNRIVTHTATYDYGQATRHALRATPQGERPISVEEYEKDGKVAKDRQLEIWKAEGVEAPEWKSAPSDGVQKPRGYND</sequence>
<dbReference type="GeneID" id="18802464"/>
<dbReference type="PANTHER" id="PTHR30468">
    <property type="entry name" value="ALPHA-KETOGLUTARATE-DEPENDENT SULFONATE DIOXYGENASE"/>
    <property type="match status" value="1"/>
</dbReference>
<keyword evidence="9" id="KW-1185">Reference proteome</keyword>
<dbReference type="Proteomes" id="UP000053927">
    <property type="component" value="Unassembled WGS sequence"/>
</dbReference>
<dbReference type="EMBL" id="JH687407">
    <property type="protein sequence ID" value="EIM79223.1"/>
    <property type="molecule type" value="Genomic_DNA"/>
</dbReference>
<keyword evidence="4" id="KW-0560">Oxidoreductase</keyword>
<evidence type="ECO:0000313" key="9">
    <source>
        <dbReference type="Proteomes" id="UP000053927"/>
    </source>
</evidence>
<gene>
    <name evidence="8" type="ORF">STEHIDRAFT_163882</name>
</gene>
<dbReference type="GO" id="GO:0016706">
    <property type="term" value="F:2-oxoglutarate-dependent dioxygenase activity"/>
    <property type="evidence" value="ECO:0007669"/>
    <property type="project" value="TreeGrafter"/>
</dbReference>